<comment type="caution">
    <text evidence="3">The sequence shown here is derived from an EMBL/GenBank/DDBJ whole genome shotgun (WGS) entry which is preliminary data.</text>
</comment>
<dbReference type="PANTHER" id="PTHR36313:SF7">
    <property type="entry name" value="OS09G0474600 PROTEIN"/>
    <property type="match status" value="1"/>
</dbReference>
<evidence type="ECO:0000313" key="4">
    <source>
        <dbReference type="Proteomes" id="UP001630127"/>
    </source>
</evidence>
<organism evidence="3 4">
    <name type="scientific">Cinchona calisaya</name>
    <dbReference type="NCBI Taxonomy" id="153742"/>
    <lineage>
        <taxon>Eukaryota</taxon>
        <taxon>Viridiplantae</taxon>
        <taxon>Streptophyta</taxon>
        <taxon>Embryophyta</taxon>
        <taxon>Tracheophyta</taxon>
        <taxon>Spermatophyta</taxon>
        <taxon>Magnoliopsida</taxon>
        <taxon>eudicotyledons</taxon>
        <taxon>Gunneridae</taxon>
        <taxon>Pentapetalae</taxon>
        <taxon>asterids</taxon>
        <taxon>lamiids</taxon>
        <taxon>Gentianales</taxon>
        <taxon>Rubiaceae</taxon>
        <taxon>Cinchonoideae</taxon>
        <taxon>Cinchoneae</taxon>
        <taxon>Cinchona</taxon>
    </lineage>
</organism>
<feature type="region of interest" description="Disordered" evidence="1">
    <location>
        <begin position="66"/>
        <end position="110"/>
    </location>
</feature>
<evidence type="ECO:0000256" key="1">
    <source>
        <dbReference type="SAM" id="MobiDB-lite"/>
    </source>
</evidence>
<dbReference type="EMBL" id="JBJUIK010000005">
    <property type="protein sequence ID" value="KAL3526641.1"/>
    <property type="molecule type" value="Genomic_DNA"/>
</dbReference>
<gene>
    <name evidence="3" type="ORF">ACH5RR_011297</name>
</gene>
<dbReference type="Proteomes" id="UP001630127">
    <property type="component" value="Unassembled WGS sequence"/>
</dbReference>
<evidence type="ECO:0000313" key="3">
    <source>
        <dbReference type="EMBL" id="KAL3526641.1"/>
    </source>
</evidence>
<name>A0ABD3A4H1_9GENT</name>
<sequence length="144" mass="15739">MASIRFTGLLIGVVIVSLALEYPSARALEGRGRKGKRLSGITSENHASSQNDVYATGVANNIAGRKGLLRGRKMQDSSKMSKQPKQKSTRMELPNSFTPSNSHQDASKAFLDAADEVVNLLRKDYGGKDRPRRNPPINNDEPTD</sequence>
<dbReference type="PANTHER" id="PTHR36313">
    <property type="entry name" value="ROOT MERISTEM GROWTH FACTOR 2"/>
    <property type="match status" value="1"/>
</dbReference>
<protein>
    <submittedName>
        <fullName evidence="3">Uncharacterized protein</fullName>
    </submittedName>
</protein>
<feature type="compositionally biased region" description="Polar residues" evidence="1">
    <location>
        <begin position="95"/>
        <end position="104"/>
    </location>
</feature>
<reference evidence="3 4" key="1">
    <citation type="submission" date="2024-11" db="EMBL/GenBank/DDBJ databases">
        <title>A near-complete genome assembly of Cinchona calisaya.</title>
        <authorList>
            <person name="Lian D.C."/>
            <person name="Zhao X.W."/>
            <person name="Wei L."/>
        </authorList>
    </citation>
    <scope>NUCLEOTIDE SEQUENCE [LARGE SCALE GENOMIC DNA]</scope>
    <source>
        <tissue evidence="3">Nenye</tissue>
    </source>
</reference>
<feature type="region of interest" description="Disordered" evidence="1">
    <location>
        <begin position="122"/>
        <end position="144"/>
    </location>
</feature>
<proteinExistence type="predicted"/>
<dbReference type="InterPro" id="IPR038804">
    <property type="entry name" value="RGF3"/>
</dbReference>
<feature type="chain" id="PRO_5044895179" evidence="2">
    <location>
        <begin position="28"/>
        <end position="144"/>
    </location>
</feature>
<keyword evidence="4" id="KW-1185">Reference proteome</keyword>
<accession>A0ABD3A4H1</accession>
<feature type="signal peptide" evidence="2">
    <location>
        <begin position="1"/>
        <end position="27"/>
    </location>
</feature>
<evidence type="ECO:0000256" key="2">
    <source>
        <dbReference type="SAM" id="SignalP"/>
    </source>
</evidence>
<dbReference type="AlphaFoldDB" id="A0ABD3A4H1"/>
<keyword evidence="2" id="KW-0732">Signal</keyword>